<dbReference type="KEGG" id="sper:EW093_00895"/>
<dbReference type="RefSeq" id="WP_149566580.1">
    <property type="nucleotide sequence ID" value="NZ_CP035807.1"/>
</dbReference>
<feature type="domain" description="Integrase catalytic" evidence="1">
    <location>
        <begin position="159"/>
        <end position="330"/>
    </location>
</feature>
<dbReference type="GO" id="GO:0003676">
    <property type="term" value="F:nucleic acid binding"/>
    <property type="evidence" value="ECO:0007669"/>
    <property type="project" value="InterPro"/>
</dbReference>
<dbReference type="PROSITE" id="PS50994">
    <property type="entry name" value="INTEGRASE"/>
    <property type="match status" value="1"/>
</dbReference>
<dbReference type="GO" id="GO:0015074">
    <property type="term" value="P:DNA integration"/>
    <property type="evidence" value="ECO:0007669"/>
    <property type="project" value="InterPro"/>
</dbReference>
<reference evidence="2 3" key="2">
    <citation type="submission" date="2019-09" db="EMBL/GenBank/DDBJ databases">
        <title>Complete Genome Sequence and Methylome Analysis of free living Spirochaetas.</title>
        <authorList>
            <person name="Leshcheva N."/>
            <person name="Mikheeva N."/>
        </authorList>
    </citation>
    <scope>NUCLEOTIDE SEQUENCE [LARGE SCALE GENOMIC DNA]</scope>
    <source>
        <strain evidence="2 3">P</strain>
    </source>
</reference>
<dbReference type="InterPro" id="IPR001584">
    <property type="entry name" value="Integrase_cat-core"/>
</dbReference>
<dbReference type="InterPro" id="IPR012337">
    <property type="entry name" value="RNaseH-like_sf"/>
</dbReference>
<accession>A0A5C1Q8E9</accession>
<dbReference type="InterPro" id="IPR009057">
    <property type="entry name" value="Homeodomain-like_sf"/>
</dbReference>
<dbReference type="EMBL" id="CP035807">
    <property type="protein sequence ID" value="QEN03320.1"/>
    <property type="molecule type" value="Genomic_DNA"/>
</dbReference>
<proteinExistence type="predicted"/>
<gene>
    <name evidence="2" type="ORF">EW093_00895</name>
</gene>
<dbReference type="PANTHER" id="PTHR35004:SF6">
    <property type="entry name" value="TRANSPOSASE"/>
    <property type="match status" value="1"/>
</dbReference>
<dbReference type="AlphaFoldDB" id="A0A5C1Q8E9"/>
<protein>
    <recommendedName>
        <fullName evidence="1">Integrase catalytic domain-containing protein</fullName>
    </recommendedName>
</protein>
<evidence type="ECO:0000313" key="3">
    <source>
        <dbReference type="Proteomes" id="UP000323824"/>
    </source>
</evidence>
<dbReference type="OrthoDB" id="367315at2"/>
<dbReference type="Proteomes" id="UP000323824">
    <property type="component" value="Chromosome"/>
</dbReference>
<sequence>MTEEEFNLKRVKICEFRYSVVAELGNPYLGRGQLTRLIKEKSNRNYAIPYSSRNSLTEGCIRRWFALYRKYGKDGLNPNIRIDSGKSRTINDREQTAIISMLESNPKLTATAAVKKLIDQGVIKNDIPSSTLSRFIQSNSLSSKNRQLNSDKEKNLKFNFFYPMECIQSDVMYGPNILDDKDGKVKRAMLMTFLDDATRRIIYGRFSFSEKSILFEDGIKHILQSQGMIGKLYTDNGSSFVSNQTKRILDILGITLHHSKPGRPQGKGKQERFYRTVRDQFLRPLDIDSVKDINDLNAKFNTWLECEYHRSPHRGLIDFITPIDAWIAKSQHIKQLPATINLDKIFLHFLTRKVYKDSTFTLGGTLFETPSILIGKKINIYFDPHPPVSRVLVTYAGKEYGYARIVDTYANSMVKRGYSRNGDLQSDDISNEFHINLTATDLGDIYYDK</sequence>
<reference evidence="2 3" key="1">
    <citation type="submission" date="2019-02" db="EMBL/GenBank/DDBJ databases">
        <authorList>
            <person name="Fomenkov A."/>
            <person name="Dubinina G."/>
            <person name="Grabovich M."/>
            <person name="Vincze T."/>
            <person name="Roberts R.J."/>
        </authorList>
    </citation>
    <scope>NUCLEOTIDE SEQUENCE [LARGE SCALE GENOMIC DNA]</scope>
    <source>
        <strain evidence="2 3">P</strain>
    </source>
</reference>
<dbReference type="SUPFAM" id="SSF46689">
    <property type="entry name" value="Homeodomain-like"/>
    <property type="match status" value="1"/>
</dbReference>
<evidence type="ECO:0000259" key="1">
    <source>
        <dbReference type="PROSITE" id="PS50994"/>
    </source>
</evidence>
<dbReference type="InterPro" id="IPR036397">
    <property type="entry name" value="RNaseH_sf"/>
</dbReference>
<name>A0A5C1Q8E9_9SPIO</name>
<dbReference type="Gene3D" id="3.30.420.10">
    <property type="entry name" value="Ribonuclease H-like superfamily/Ribonuclease H"/>
    <property type="match status" value="1"/>
</dbReference>
<dbReference type="SUPFAM" id="SSF53098">
    <property type="entry name" value="Ribonuclease H-like"/>
    <property type="match status" value="1"/>
</dbReference>
<dbReference type="PANTHER" id="PTHR35004">
    <property type="entry name" value="TRANSPOSASE RV3428C-RELATED"/>
    <property type="match status" value="1"/>
</dbReference>
<organism evidence="2 3">
    <name type="scientific">Thiospirochaeta perfilievii</name>
    <dbReference type="NCBI Taxonomy" id="252967"/>
    <lineage>
        <taxon>Bacteria</taxon>
        <taxon>Pseudomonadati</taxon>
        <taxon>Spirochaetota</taxon>
        <taxon>Spirochaetia</taxon>
        <taxon>Spirochaetales</taxon>
        <taxon>Spirochaetaceae</taxon>
        <taxon>Thiospirochaeta</taxon>
    </lineage>
</organism>
<evidence type="ECO:0000313" key="2">
    <source>
        <dbReference type="EMBL" id="QEN03320.1"/>
    </source>
</evidence>
<dbReference type="Pfam" id="PF00665">
    <property type="entry name" value="rve"/>
    <property type="match status" value="1"/>
</dbReference>
<keyword evidence="3" id="KW-1185">Reference proteome</keyword>